<name>A0A1W1XTF7_9NEIS</name>
<dbReference type="AlphaFoldDB" id="A0A1W1XTF7"/>
<dbReference type="InterPro" id="IPR051531">
    <property type="entry name" value="N-acetyltransferase"/>
</dbReference>
<dbReference type="PANTHER" id="PTHR43792">
    <property type="entry name" value="GNAT FAMILY, PUTATIVE (AFU_ORTHOLOGUE AFUA_3G00765)-RELATED-RELATED"/>
    <property type="match status" value="1"/>
</dbReference>
<proteinExistence type="predicted"/>
<dbReference type="PROSITE" id="PS51186">
    <property type="entry name" value="GNAT"/>
    <property type="match status" value="1"/>
</dbReference>
<dbReference type="SUPFAM" id="SSF55729">
    <property type="entry name" value="Acyl-CoA N-acyltransferases (Nat)"/>
    <property type="match status" value="1"/>
</dbReference>
<dbReference type="Pfam" id="PF13302">
    <property type="entry name" value="Acetyltransf_3"/>
    <property type="match status" value="1"/>
</dbReference>
<dbReference type="InterPro" id="IPR000182">
    <property type="entry name" value="GNAT_dom"/>
</dbReference>
<evidence type="ECO:0000313" key="2">
    <source>
        <dbReference type="EMBL" id="SMC27260.1"/>
    </source>
</evidence>
<gene>
    <name evidence="2" type="ORF">SAMN02745857_02774</name>
</gene>
<feature type="domain" description="N-acetyltransferase" evidence="1">
    <location>
        <begin position="10"/>
        <end position="166"/>
    </location>
</feature>
<dbReference type="InterPro" id="IPR016181">
    <property type="entry name" value="Acyl_CoA_acyltransferase"/>
</dbReference>
<dbReference type="Proteomes" id="UP000192761">
    <property type="component" value="Unassembled WGS sequence"/>
</dbReference>
<dbReference type="STRING" id="1121001.SAMN02745857_02774"/>
<accession>A0A1W1XTF7</accession>
<evidence type="ECO:0000259" key="1">
    <source>
        <dbReference type="PROSITE" id="PS51186"/>
    </source>
</evidence>
<keyword evidence="2" id="KW-0808">Transferase</keyword>
<dbReference type="PANTHER" id="PTHR43792:SF1">
    <property type="entry name" value="N-ACETYLTRANSFERASE DOMAIN-CONTAINING PROTEIN"/>
    <property type="match status" value="1"/>
</dbReference>
<organism evidence="2 3">
    <name type="scientific">Andreprevotia lacus DSM 23236</name>
    <dbReference type="NCBI Taxonomy" id="1121001"/>
    <lineage>
        <taxon>Bacteria</taxon>
        <taxon>Pseudomonadati</taxon>
        <taxon>Pseudomonadota</taxon>
        <taxon>Betaproteobacteria</taxon>
        <taxon>Neisseriales</taxon>
        <taxon>Chitinibacteraceae</taxon>
        <taxon>Andreprevotia</taxon>
    </lineage>
</organism>
<dbReference type="EMBL" id="FWXD01000016">
    <property type="protein sequence ID" value="SMC27260.1"/>
    <property type="molecule type" value="Genomic_DNA"/>
</dbReference>
<reference evidence="2 3" key="1">
    <citation type="submission" date="2017-04" db="EMBL/GenBank/DDBJ databases">
        <authorList>
            <person name="Afonso C.L."/>
            <person name="Miller P.J."/>
            <person name="Scott M.A."/>
            <person name="Spackman E."/>
            <person name="Goraichik I."/>
            <person name="Dimitrov K.M."/>
            <person name="Suarez D.L."/>
            <person name="Swayne D.E."/>
        </authorList>
    </citation>
    <scope>NUCLEOTIDE SEQUENCE [LARGE SCALE GENOMIC DNA]</scope>
    <source>
        <strain evidence="2 3">DSM 23236</strain>
    </source>
</reference>
<dbReference type="GO" id="GO:0016747">
    <property type="term" value="F:acyltransferase activity, transferring groups other than amino-acyl groups"/>
    <property type="evidence" value="ECO:0007669"/>
    <property type="project" value="InterPro"/>
</dbReference>
<evidence type="ECO:0000313" key="3">
    <source>
        <dbReference type="Proteomes" id="UP000192761"/>
    </source>
</evidence>
<dbReference type="Gene3D" id="3.40.630.30">
    <property type="match status" value="1"/>
</dbReference>
<protein>
    <submittedName>
        <fullName evidence="2">Protein N-acetyltransferase, RimJ/RimL family</fullName>
    </submittedName>
</protein>
<keyword evidence="3" id="KW-1185">Reference proteome</keyword>
<sequence length="173" mass="18334">MPDQPPPAATRICPMTQAHAAALAQAVLHPSLRAIPVGRMAHEYGAAALLVRQLLDAERQLGNWYAVLDGNGEFVGQVGLVVRRGAQAQLTYWIAAPARGMGHATAAARLAVQLAFAGPELQLLTTVVTPGNAPSLRVLQKTGFARAPALDKPGSHLGFCLQRLAKRREQNPA</sequence>